<evidence type="ECO:0000313" key="1">
    <source>
        <dbReference type="EMBL" id="KFB68934.1"/>
    </source>
</evidence>
<gene>
    <name evidence="1" type="ORF">CAPSK01_001789</name>
</gene>
<proteinExistence type="predicted"/>
<evidence type="ECO:0000313" key="2">
    <source>
        <dbReference type="Proteomes" id="UP000019812"/>
    </source>
</evidence>
<protein>
    <submittedName>
        <fullName evidence="1">Uncharacterized protein</fullName>
    </submittedName>
</protein>
<sequence length="73" mass="7587">MAIVSSSYVSDAHAQSGGGFLTTESFTDGNGNLYTNTYLWDGLASRDDLLAARAAALSVRLADEEANAMIGQG</sequence>
<dbReference type="EMBL" id="JDSS02000019">
    <property type="protein sequence ID" value="KFB68934.1"/>
    <property type="molecule type" value="Genomic_DNA"/>
</dbReference>
<comment type="caution">
    <text evidence="1">The sequence shown here is derived from an EMBL/GenBank/DDBJ whole genome shotgun (WGS) entry which is preliminary data.</text>
</comment>
<dbReference type="Proteomes" id="UP000019812">
    <property type="component" value="Unassembled WGS sequence"/>
</dbReference>
<reference evidence="1 2" key="1">
    <citation type="submission" date="2014-07" db="EMBL/GenBank/DDBJ databases">
        <title>Expanding our view of genomic diversity in Candidatus Accumulibacter clades.</title>
        <authorList>
            <person name="Skennerton C.T."/>
            <person name="Barr J.J."/>
            <person name="Slater F.R."/>
            <person name="Bond P.L."/>
            <person name="Tyson G.W."/>
        </authorList>
    </citation>
    <scope>NUCLEOTIDE SEQUENCE [LARGE SCALE GENOMIC DNA]</scope>
    <source>
        <strain evidence="2">SK-01</strain>
    </source>
</reference>
<dbReference type="RefSeq" id="WP_034924810.1">
    <property type="nucleotide sequence ID" value="NZ_JDSS02000019.1"/>
</dbReference>
<organism evidence="1 2">
    <name type="scientific">Candidatus Accumulibacter vicinus</name>
    <dbReference type="NCBI Taxonomy" id="2954382"/>
    <lineage>
        <taxon>Bacteria</taxon>
        <taxon>Pseudomonadati</taxon>
        <taxon>Pseudomonadota</taxon>
        <taxon>Betaproteobacteria</taxon>
        <taxon>Candidatus Accumulibacter</taxon>
    </lineage>
</organism>
<dbReference type="AlphaFoldDB" id="A0A084Y2J0"/>
<accession>A0A084Y2J0</accession>
<name>A0A084Y2J0_9PROT</name>
<dbReference type="STRING" id="1457154.CAPSK01_001789"/>